<dbReference type="eggNOG" id="COG2006">
    <property type="taxonomic scope" value="Bacteria"/>
</dbReference>
<sequence length="373" mass="41455">MNKINSQAIYISYGDDPKSMVKELFDKYPPFPELNYNAKIGLKPNLVLPNSSESGATTSPELVSGIVEHFLSRGFKKLIIMESSWVGASTEASFEKCGYTAISNRYNLPLVDLKTVPTKAITFKDHTIKIATPPLQVDRLVNVPVLKAHCQTDVTCALKNLKGCLPDSEKRNFHIQGLDHYIATLNQILFPDLTIVDAILGDLTFEEGGNPVNMGRILMGTDPVLIDSYGAHLLGYSSDKLPSHIELAGQSGVGSVYHPEKHEIVELNRNRRQMDFFRTRGPFLNELKSYLEEDMACSPCTGSVYQALMRLKDEGSLKKLKVKIALGQGVNKWTRDYIEGHLGVGECTRHCSDYVSGCPPRADKILSMLKNYL</sequence>
<dbReference type="EMBL" id="CP001034">
    <property type="protein sequence ID" value="ACB84065.1"/>
    <property type="molecule type" value="Genomic_DNA"/>
</dbReference>
<dbReference type="OrthoDB" id="9785671at2"/>
<dbReference type="HOGENOM" id="CLU_047797_1_0_9"/>
<name>B2A5X2_NATTJ</name>
<dbReference type="KEGG" id="nth:Nther_0469"/>
<dbReference type="InParanoid" id="B2A5X2"/>
<evidence type="ECO:0000313" key="2">
    <source>
        <dbReference type="EMBL" id="ACB84065.1"/>
    </source>
</evidence>
<accession>B2A5X2</accession>
<dbReference type="Proteomes" id="UP000001683">
    <property type="component" value="Chromosome"/>
</dbReference>
<dbReference type="AlphaFoldDB" id="B2A5X2"/>
<dbReference type="RefSeq" id="WP_012446952.1">
    <property type="nucleotide sequence ID" value="NC_010718.1"/>
</dbReference>
<evidence type="ECO:0000313" key="3">
    <source>
        <dbReference type="Proteomes" id="UP000001683"/>
    </source>
</evidence>
<evidence type="ECO:0000259" key="1">
    <source>
        <dbReference type="Pfam" id="PF04015"/>
    </source>
</evidence>
<dbReference type="Pfam" id="PF04015">
    <property type="entry name" value="DUF362"/>
    <property type="match status" value="1"/>
</dbReference>
<dbReference type="InterPro" id="IPR007160">
    <property type="entry name" value="DUF362"/>
</dbReference>
<gene>
    <name evidence="2" type="ordered locus">Nther_0469</name>
</gene>
<protein>
    <recommendedName>
        <fullName evidence="1">DUF362 domain-containing protein</fullName>
    </recommendedName>
</protein>
<proteinExistence type="predicted"/>
<keyword evidence="3" id="KW-1185">Reference proteome</keyword>
<feature type="domain" description="DUF362" evidence="1">
    <location>
        <begin position="40"/>
        <end position="231"/>
    </location>
</feature>
<organism evidence="2 3">
    <name type="scientific">Natranaerobius thermophilus (strain ATCC BAA-1301 / DSM 18059 / JW/NM-WN-LF)</name>
    <dbReference type="NCBI Taxonomy" id="457570"/>
    <lineage>
        <taxon>Bacteria</taxon>
        <taxon>Bacillati</taxon>
        <taxon>Bacillota</taxon>
        <taxon>Clostridia</taxon>
        <taxon>Natranaerobiales</taxon>
        <taxon>Natranaerobiaceae</taxon>
        <taxon>Natranaerobius</taxon>
    </lineage>
</organism>
<reference evidence="2 3" key="2">
    <citation type="journal article" date="2011" name="J. Bacteriol.">
        <title>Complete genome sequence of the anaerobic, halophilic alkalithermophile Natranaerobius thermophilus JW/NM-WN-LF.</title>
        <authorList>
            <person name="Zhao B."/>
            <person name="Mesbah N.M."/>
            <person name="Dalin E."/>
            <person name="Goodwin L."/>
            <person name="Nolan M."/>
            <person name="Pitluck S."/>
            <person name="Chertkov O."/>
            <person name="Brettin T.S."/>
            <person name="Han J."/>
            <person name="Larimer F.W."/>
            <person name="Land M.L."/>
            <person name="Hauser L."/>
            <person name="Kyrpides N."/>
            <person name="Wiegel J."/>
        </authorList>
    </citation>
    <scope>NUCLEOTIDE SEQUENCE [LARGE SCALE GENOMIC DNA]</scope>
    <source>
        <strain evidence="3">ATCC BAA-1301 / DSM 18059 / JW/NM-WN-LF</strain>
    </source>
</reference>
<reference evidence="2 3" key="1">
    <citation type="submission" date="2008-04" db="EMBL/GenBank/DDBJ databases">
        <title>Complete sequence of chromosome of Natranaerobius thermophilus JW/NM-WN-LF.</title>
        <authorList>
            <consortium name="US DOE Joint Genome Institute"/>
            <person name="Copeland A."/>
            <person name="Lucas S."/>
            <person name="Lapidus A."/>
            <person name="Glavina del Rio T."/>
            <person name="Dalin E."/>
            <person name="Tice H."/>
            <person name="Bruce D."/>
            <person name="Goodwin L."/>
            <person name="Pitluck S."/>
            <person name="Chertkov O."/>
            <person name="Brettin T."/>
            <person name="Detter J.C."/>
            <person name="Han C."/>
            <person name="Kuske C.R."/>
            <person name="Schmutz J."/>
            <person name="Larimer F."/>
            <person name="Land M."/>
            <person name="Hauser L."/>
            <person name="Kyrpides N."/>
            <person name="Lykidis A."/>
            <person name="Mesbah N.M."/>
            <person name="Wiegel J."/>
        </authorList>
    </citation>
    <scope>NUCLEOTIDE SEQUENCE [LARGE SCALE GENOMIC DNA]</scope>
    <source>
        <strain evidence="3">ATCC BAA-1301 / DSM 18059 / JW/NM-WN-LF</strain>
    </source>
</reference>